<gene>
    <name evidence="3" type="ORF">DF183_14975</name>
</gene>
<organism evidence="3 4">
    <name type="scientific">Alcaligenes faecalis</name>
    <dbReference type="NCBI Taxonomy" id="511"/>
    <lineage>
        <taxon>Bacteria</taxon>
        <taxon>Pseudomonadati</taxon>
        <taxon>Pseudomonadota</taxon>
        <taxon>Betaproteobacteria</taxon>
        <taxon>Burkholderiales</taxon>
        <taxon>Alcaligenaceae</taxon>
        <taxon>Alcaligenes</taxon>
    </lineage>
</organism>
<protein>
    <recommendedName>
        <fullName evidence="5">FecR family protein</fullName>
    </recommendedName>
</protein>
<dbReference type="AlphaFoldDB" id="A0A2U2BGK9"/>
<evidence type="ECO:0000313" key="4">
    <source>
        <dbReference type="Proteomes" id="UP000245216"/>
    </source>
</evidence>
<dbReference type="EMBL" id="QEXO01000004">
    <property type="protein sequence ID" value="PWE13131.1"/>
    <property type="molecule type" value="Genomic_DNA"/>
</dbReference>
<accession>A0A2U2BGK9</accession>
<feature type="domain" description="FecR protein" evidence="1">
    <location>
        <begin position="119"/>
        <end position="210"/>
    </location>
</feature>
<dbReference type="InterPro" id="IPR032623">
    <property type="entry name" value="FecR_N"/>
</dbReference>
<dbReference type="Pfam" id="PF04773">
    <property type="entry name" value="FecR"/>
    <property type="match status" value="1"/>
</dbReference>
<dbReference type="GO" id="GO:0016989">
    <property type="term" value="F:sigma factor antagonist activity"/>
    <property type="evidence" value="ECO:0007669"/>
    <property type="project" value="TreeGrafter"/>
</dbReference>
<dbReference type="InterPro" id="IPR006860">
    <property type="entry name" value="FecR"/>
</dbReference>
<sequence>MTRPSSSDELDHPSDAAHWFARIQSGEASEQDHQAFQAWRDADPDNERRYREVEYLWRATQAVPEERLRRLLPHSLGPVPSPKRRYLTLSLGALGVLALCAGAIHQSGWLNPVEETVQLLTAKGERQQITLPDGSVVDLNTDTIAQARLSSSKREIELLQGEAFFAVQHYQTLPFIVRTDLGTVTVTGTRFNVRRLADSLQVSVQSGSVKVESGPWWRRQERLLEAQQQVLLRQGAEPGPVHTADVESLTAWQRGKIIFKNTPLEVLVQEMARYLPQPLTLDAPALHQHRISGIFDVDQPETVLKALPAIAPVRIQSDASGVQHIVAR</sequence>
<name>A0A2U2BGK9_ALCFA</name>
<dbReference type="InterPro" id="IPR012373">
    <property type="entry name" value="Ferrdict_sens_TM"/>
</dbReference>
<dbReference type="Proteomes" id="UP000245216">
    <property type="component" value="Unassembled WGS sequence"/>
</dbReference>
<evidence type="ECO:0000313" key="3">
    <source>
        <dbReference type="EMBL" id="PWE13131.1"/>
    </source>
</evidence>
<dbReference type="Gene3D" id="2.60.120.1440">
    <property type="match status" value="1"/>
</dbReference>
<reference evidence="3 4" key="2">
    <citation type="submission" date="2018-05" db="EMBL/GenBank/DDBJ databases">
        <authorList>
            <person name="Lanie J.A."/>
            <person name="Ng W.-L."/>
            <person name="Kazmierczak K.M."/>
            <person name="Andrzejewski T.M."/>
            <person name="Davidsen T.M."/>
            <person name="Wayne K.J."/>
            <person name="Tettelin H."/>
            <person name="Glass J.I."/>
            <person name="Rusch D."/>
            <person name="Podicherti R."/>
            <person name="Tsui H.-C.T."/>
            <person name="Winkler M.E."/>
        </authorList>
    </citation>
    <scope>NUCLEOTIDE SEQUENCE [LARGE SCALE GENOMIC DNA]</scope>
    <source>
        <strain evidence="3 4">YBY</strain>
    </source>
</reference>
<dbReference type="Gene3D" id="3.55.50.30">
    <property type="match status" value="1"/>
</dbReference>
<reference evidence="3 4" key="1">
    <citation type="submission" date="2018-05" db="EMBL/GenBank/DDBJ databases">
        <title>Genome Sequence of an Efficient Indole-Degrading Bacterium, Alcaligenes sp.YBY.</title>
        <authorList>
            <person name="Yang B."/>
        </authorList>
    </citation>
    <scope>NUCLEOTIDE SEQUENCE [LARGE SCALE GENOMIC DNA]</scope>
    <source>
        <strain evidence="3 4">YBY</strain>
    </source>
</reference>
<evidence type="ECO:0008006" key="5">
    <source>
        <dbReference type="Google" id="ProtNLM"/>
    </source>
</evidence>
<proteinExistence type="predicted"/>
<evidence type="ECO:0000259" key="1">
    <source>
        <dbReference type="Pfam" id="PF04773"/>
    </source>
</evidence>
<comment type="caution">
    <text evidence="3">The sequence shown here is derived from an EMBL/GenBank/DDBJ whole genome shotgun (WGS) entry which is preliminary data.</text>
</comment>
<dbReference type="PIRSF" id="PIRSF018266">
    <property type="entry name" value="FecR"/>
    <property type="match status" value="1"/>
</dbReference>
<dbReference type="PANTHER" id="PTHR30273">
    <property type="entry name" value="PERIPLASMIC SIGNAL SENSOR AND SIGMA FACTOR ACTIVATOR FECR-RELATED"/>
    <property type="match status" value="1"/>
</dbReference>
<evidence type="ECO:0000259" key="2">
    <source>
        <dbReference type="Pfam" id="PF16220"/>
    </source>
</evidence>
<dbReference type="PANTHER" id="PTHR30273:SF2">
    <property type="entry name" value="PROTEIN FECR"/>
    <property type="match status" value="1"/>
</dbReference>
<dbReference type="Pfam" id="PF16220">
    <property type="entry name" value="DUF4880"/>
    <property type="match status" value="1"/>
</dbReference>
<dbReference type="RefSeq" id="WP_109089480.1">
    <property type="nucleotide sequence ID" value="NZ_QEXO01000004.1"/>
</dbReference>
<feature type="domain" description="FecR N-terminal" evidence="2">
    <location>
        <begin position="16"/>
        <end position="54"/>
    </location>
</feature>